<organism evidence="2 3">
    <name type="scientific">Puccinia sorghi</name>
    <dbReference type="NCBI Taxonomy" id="27349"/>
    <lineage>
        <taxon>Eukaryota</taxon>
        <taxon>Fungi</taxon>
        <taxon>Dikarya</taxon>
        <taxon>Basidiomycota</taxon>
        <taxon>Pucciniomycotina</taxon>
        <taxon>Pucciniomycetes</taxon>
        <taxon>Pucciniales</taxon>
        <taxon>Pucciniaceae</taxon>
        <taxon>Puccinia</taxon>
    </lineage>
</organism>
<keyword evidence="1" id="KW-0732">Signal</keyword>
<gene>
    <name evidence="2" type="ORF">VP01_179g8</name>
</gene>
<evidence type="ECO:0000313" key="3">
    <source>
        <dbReference type="Proteomes" id="UP000037035"/>
    </source>
</evidence>
<proteinExistence type="predicted"/>
<evidence type="ECO:0000256" key="1">
    <source>
        <dbReference type="SAM" id="SignalP"/>
    </source>
</evidence>
<dbReference type="EMBL" id="LAVV01006614">
    <property type="protein sequence ID" value="KNZ59126.1"/>
    <property type="molecule type" value="Genomic_DNA"/>
</dbReference>
<dbReference type="AlphaFoldDB" id="A0A0L6VEB3"/>
<feature type="chain" id="PRO_5005568517" evidence="1">
    <location>
        <begin position="24"/>
        <end position="122"/>
    </location>
</feature>
<dbReference type="Proteomes" id="UP000037035">
    <property type="component" value="Unassembled WGS sequence"/>
</dbReference>
<name>A0A0L6VEB3_9BASI</name>
<keyword evidence="3" id="KW-1185">Reference proteome</keyword>
<accession>A0A0L6VEB3</accession>
<dbReference type="VEuPathDB" id="FungiDB:VP01_179g8"/>
<dbReference type="OrthoDB" id="2504330at2759"/>
<evidence type="ECO:0000313" key="2">
    <source>
        <dbReference type="EMBL" id="KNZ59126.1"/>
    </source>
</evidence>
<sequence length="122" mass="13714">MMHLSNVLIIVLITVLSVLTARADFSCKDKGSARNRQATLGYCMRPIDWREYRNPTVGRNLKGKHRLMTIATWVSPGVYTCKRSRGPRGIIPVNVKIDYIDATEAYCCPPRNHQQSKPVGIG</sequence>
<comment type="caution">
    <text evidence="2">The sequence shown here is derived from an EMBL/GenBank/DDBJ whole genome shotgun (WGS) entry which is preliminary data.</text>
</comment>
<protein>
    <submittedName>
        <fullName evidence="2">Uncharacterized protein</fullName>
    </submittedName>
</protein>
<feature type="signal peptide" evidence="1">
    <location>
        <begin position="1"/>
        <end position="23"/>
    </location>
</feature>
<reference evidence="2 3" key="1">
    <citation type="submission" date="2015-08" db="EMBL/GenBank/DDBJ databases">
        <title>Next Generation Sequencing and Analysis of the Genome of Puccinia sorghi L Schw, the Causal Agent of Maize Common Rust.</title>
        <authorList>
            <person name="Rochi L."/>
            <person name="Burguener G."/>
            <person name="Darino M."/>
            <person name="Turjanski A."/>
            <person name="Kreff E."/>
            <person name="Dieguez M.J."/>
            <person name="Sacco F."/>
        </authorList>
    </citation>
    <scope>NUCLEOTIDE SEQUENCE [LARGE SCALE GENOMIC DNA]</scope>
    <source>
        <strain evidence="2 3">RO10H11247</strain>
    </source>
</reference>